<dbReference type="InterPro" id="IPR039417">
    <property type="entry name" value="Peptidase_C1A_papain-like"/>
</dbReference>
<dbReference type="EMBL" id="WJBH02000004">
    <property type="protein sequence ID" value="KAI9559439.1"/>
    <property type="molecule type" value="Genomic_DNA"/>
</dbReference>
<dbReference type="InterPro" id="IPR000169">
    <property type="entry name" value="Pept_cys_AS"/>
</dbReference>
<evidence type="ECO:0000259" key="9">
    <source>
        <dbReference type="SMART" id="SM00645"/>
    </source>
</evidence>
<dbReference type="PANTHER" id="PTHR12411">
    <property type="entry name" value="CYSTEINE PROTEASE FAMILY C1-RELATED"/>
    <property type="match status" value="1"/>
</dbReference>
<dbReference type="InterPro" id="IPR038765">
    <property type="entry name" value="Papain-like_cys_pep_sf"/>
</dbReference>
<comment type="caution">
    <text evidence="11">The sequence shown here is derived from an EMBL/GenBank/DDBJ whole genome shotgun (WGS) entry which is preliminary data.</text>
</comment>
<dbReference type="GO" id="GO:0006508">
    <property type="term" value="P:proteolysis"/>
    <property type="evidence" value="ECO:0007669"/>
    <property type="project" value="UniProtKB-KW"/>
</dbReference>
<keyword evidence="5" id="KW-0865">Zymogen</keyword>
<keyword evidence="3" id="KW-0378">Hydrolase</keyword>
<keyword evidence="2" id="KW-0645">Protease</keyword>
<dbReference type="Pfam" id="PF08246">
    <property type="entry name" value="Inhibitor_I29"/>
    <property type="match status" value="1"/>
</dbReference>
<dbReference type="PRINTS" id="PR00705">
    <property type="entry name" value="PAPAIN"/>
</dbReference>
<evidence type="ECO:0000256" key="4">
    <source>
        <dbReference type="ARBA" id="ARBA00022807"/>
    </source>
</evidence>
<protein>
    <submittedName>
        <fullName evidence="11">Uncharacterized protein</fullName>
    </submittedName>
</protein>
<name>A0AAD5PWZ9_9CRUS</name>
<dbReference type="InterPro" id="IPR000668">
    <property type="entry name" value="Peptidase_C1A_C"/>
</dbReference>
<dbReference type="PROSITE" id="PS00639">
    <property type="entry name" value="THIOL_PROTEASE_HIS"/>
    <property type="match status" value="1"/>
</dbReference>
<dbReference type="CDD" id="cd02248">
    <property type="entry name" value="Peptidase_C1A"/>
    <property type="match status" value="1"/>
</dbReference>
<feature type="chain" id="PRO_5042072822" evidence="8">
    <location>
        <begin position="29"/>
        <end position="338"/>
    </location>
</feature>
<feature type="signal peptide" evidence="8">
    <location>
        <begin position="1"/>
        <end position="28"/>
    </location>
</feature>
<evidence type="ECO:0000256" key="5">
    <source>
        <dbReference type="ARBA" id="ARBA00023145"/>
    </source>
</evidence>
<dbReference type="GO" id="GO:0008234">
    <property type="term" value="F:cysteine-type peptidase activity"/>
    <property type="evidence" value="ECO:0007669"/>
    <property type="project" value="UniProtKB-KW"/>
</dbReference>
<reference evidence="11 12" key="1">
    <citation type="submission" date="2022-05" db="EMBL/GenBank/DDBJ databases">
        <title>A multi-omics perspective on studying reproductive biology in Daphnia sinensis.</title>
        <authorList>
            <person name="Jia J."/>
        </authorList>
    </citation>
    <scope>NUCLEOTIDE SEQUENCE [LARGE SCALE GENOMIC DNA]</scope>
    <source>
        <strain evidence="11 12">WSL</strain>
    </source>
</reference>
<dbReference type="InterPro" id="IPR013201">
    <property type="entry name" value="Prot_inhib_I29"/>
</dbReference>
<dbReference type="FunFam" id="3.90.70.10:FF:000332">
    <property type="entry name" value="Cathepsin L1"/>
    <property type="match status" value="1"/>
</dbReference>
<dbReference type="InterPro" id="IPR025660">
    <property type="entry name" value="Pept_his_AS"/>
</dbReference>
<keyword evidence="12" id="KW-1185">Reference proteome</keyword>
<accession>A0AAD5PWZ9</accession>
<keyword evidence="6" id="KW-1015">Disulfide bond</keyword>
<evidence type="ECO:0000256" key="7">
    <source>
        <dbReference type="SAM" id="MobiDB-lite"/>
    </source>
</evidence>
<feature type="region of interest" description="Disordered" evidence="7">
    <location>
        <begin position="92"/>
        <end position="111"/>
    </location>
</feature>
<dbReference type="InterPro" id="IPR025661">
    <property type="entry name" value="Pept_asp_AS"/>
</dbReference>
<evidence type="ECO:0000256" key="6">
    <source>
        <dbReference type="ARBA" id="ARBA00023157"/>
    </source>
</evidence>
<feature type="domain" description="Peptidase C1A papain C-terminal" evidence="9">
    <location>
        <begin position="126"/>
        <end position="335"/>
    </location>
</feature>
<evidence type="ECO:0000256" key="8">
    <source>
        <dbReference type="SAM" id="SignalP"/>
    </source>
</evidence>
<dbReference type="InterPro" id="IPR013128">
    <property type="entry name" value="Peptidase_C1A"/>
</dbReference>
<dbReference type="PROSITE" id="PS00640">
    <property type="entry name" value="THIOL_PROTEASE_ASN"/>
    <property type="match status" value="1"/>
</dbReference>
<evidence type="ECO:0000256" key="1">
    <source>
        <dbReference type="ARBA" id="ARBA00008455"/>
    </source>
</evidence>
<dbReference type="Pfam" id="PF00112">
    <property type="entry name" value="Peptidase_C1"/>
    <property type="match status" value="1"/>
</dbReference>
<dbReference type="SUPFAM" id="SSF54001">
    <property type="entry name" value="Cysteine proteinases"/>
    <property type="match status" value="1"/>
</dbReference>
<evidence type="ECO:0000259" key="10">
    <source>
        <dbReference type="SMART" id="SM00848"/>
    </source>
</evidence>
<dbReference type="PROSITE" id="PS51257">
    <property type="entry name" value="PROKAR_LIPOPROTEIN"/>
    <property type="match status" value="1"/>
</dbReference>
<keyword evidence="4" id="KW-0788">Thiol protease</keyword>
<dbReference type="Proteomes" id="UP000820818">
    <property type="component" value="Linkage Group LG4"/>
</dbReference>
<organism evidence="11 12">
    <name type="scientific">Daphnia sinensis</name>
    <dbReference type="NCBI Taxonomy" id="1820382"/>
    <lineage>
        <taxon>Eukaryota</taxon>
        <taxon>Metazoa</taxon>
        <taxon>Ecdysozoa</taxon>
        <taxon>Arthropoda</taxon>
        <taxon>Crustacea</taxon>
        <taxon>Branchiopoda</taxon>
        <taxon>Diplostraca</taxon>
        <taxon>Cladocera</taxon>
        <taxon>Anomopoda</taxon>
        <taxon>Daphniidae</taxon>
        <taxon>Daphnia</taxon>
        <taxon>Daphnia similis group</taxon>
    </lineage>
</organism>
<evidence type="ECO:0000256" key="2">
    <source>
        <dbReference type="ARBA" id="ARBA00022670"/>
    </source>
</evidence>
<sequence length="338" mass="37200">MFFGLLRMVKFYYIALAMMACCAIQVNGDPSDDVEAAWENFQAHNPLKKDASPQEIAKRKTNFAKAHSMIERHNKNKNATFQMEHNKFSTMDDDEKKQYNGARPPPHHESSKFLNVDDIAVSTRQLPASLDYRTDVCLTSVKNQGSCGSCWAFTAIAPLEFAQCKKTSTPIVLSEQQLVDCDTNNGGCNGGWYTSAWYHLKNGCARQSLYPYTATKNTCKYTSAMSAATVSSYGSVTSNSPASMQLVLQKYGPLAVAITVVNSFYAYKSGVYTDPACDNLPVNHGVVVVGWGTLNGIDFWIVRNSWGSSWGSSGYILMQRGVNKCGIENYPAVIVSVA</sequence>
<keyword evidence="8" id="KW-0732">Signal</keyword>
<comment type="similarity">
    <text evidence="1">Belongs to the peptidase C1 family.</text>
</comment>
<dbReference type="PROSITE" id="PS00139">
    <property type="entry name" value="THIOL_PROTEASE_CYS"/>
    <property type="match status" value="1"/>
</dbReference>
<dbReference type="AlphaFoldDB" id="A0AAD5PWZ9"/>
<evidence type="ECO:0000256" key="3">
    <source>
        <dbReference type="ARBA" id="ARBA00022801"/>
    </source>
</evidence>
<proteinExistence type="inferred from homology"/>
<evidence type="ECO:0000313" key="11">
    <source>
        <dbReference type="EMBL" id="KAI9559439.1"/>
    </source>
</evidence>
<dbReference type="Gene3D" id="3.90.70.10">
    <property type="entry name" value="Cysteine proteinases"/>
    <property type="match status" value="1"/>
</dbReference>
<dbReference type="SMART" id="SM00645">
    <property type="entry name" value="Pept_C1"/>
    <property type="match status" value="1"/>
</dbReference>
<feature type="domain" description="Cathepsin propeptide inhibitor" evidence="10">
    <location>
        <begin position="38"/>
        <end position="96"/>
    </location>
</feature>
<dbReference type="SMART" id="SM00848">
    <property type="entry name" value="Inhibitor_I29"/>
    <property type="match status" value="1"/>
</dbReference>
<evidence type="ECO:0000313" key="12">
    <source>
        <dbReference type="Proteomes" id="UP000820818"/>
    </source>
</evidence>
<gene>
    <name evidence="11" type="ORF">GHT06_013427</name>
</gene>